<evidence type="ECO:0000256" key="5">
    <source>
        <dbReference type="RuleBase" id="RU000612"/>
    </source>
</evidence>
<dbReference type="GO" id="GO:0004347">
    <property type="term" value="F:glucose-6-phosphate isomerase activity"/>
    <property type="evidence" value="ECO:0007669"/>
    <property type="project" value="UniProtKB-UniRule"/>
</dbReference>
<proteinExistence type="inferred from homology"/>
<evidence type="ECO:0000256" key="1">
    <source>
        <dbReference type="ARBA" id="ARBA00022432"/>
    </source>
</evidence>
<dbReference type="Gene3D" id="1.10.1390.10">
    <property type="match status" value="1"/>
</dbReference>
<dbReference type="GO" id="GO:0006096">
    <property type="term" value="P:glycolytic process"/>
    <property type="evidence" value="ECO:0007669"/>
    <property type="project" value="UniProtKB-UniRule"/>
</dbReference>
<dbReference type="NCBIfam" id="NF001211">
    <property type="entry name" value="PRK00179.1"/>
    <property type="match status" value="1"/>
</dbReference>
<organism evidence="6 7">
    <name type="scientific">Leucothrix pacifica</name>
    <dbReference type="NCBI Taxonomy" id="1247513"/>
    <lineage>
        <taxon>Bacteria</taxon>
        <taxon>Pseudomonadati</taxon>
        <taxon>Pseudomonadota</taxon>
        <taxon>Gammaproteobacteria</taxon>
        <taxon>Thiotrichales</taxon>
        <taxon>Thiotrichaceae</taxon>
        <taxon>Leucothrix</taxon>
    </lineage>
</organism>
<keyword evidence="7" id="KW-1185">Reference proteome</keyword>
<dbReference type="GO" id="GO:0048029">
    <property type="term" value="F:monosaccharide binding"/>
    <property type="evidence" value="ECO:0007669"/>
    <property type="project" value="TreeGrafter"/>
</dbReference>
<evidence type="ECO:0000256" key="2">
    <source>
        <dbReference type="ARBA" id="ARBA00023152"/>
    </source>
</evidence>
<dbReference type="SUPFAM" id="SSF53697">
    <property type="entry name" value="SIS domain"/>
    <property type="match status" value="1"/>
</dbReference>
<comment type="function">
    <text evidence="4">Catalyzes the reversible isomerization of glucose-6-phosphate to fructose-6-phosphate.</text>
</comment>
<dbReference type="UniPathway" id="UPA00138"/>
<comment type="catalytic activity">
    <reaction evidence="4 5">
        <text>alpha-D-glucose 6-phosphate = beta-D-fructose 6-phosphate</text>
        <dbReference type="Rhea" id="RHEA:11816"/>
        <dbReference type="ChEBI" id="CHEBI:57634"/>
        <dbReference type="ChEBI" id="CHEBI:58225"/>
        <dbReference type="EC" id="5.3.1.9"/>
    </reaction>
</comment>
<reference evidence="6 7" key="1">
    <citation type="submission" date="2018-05" db="EMBL/GenBank/DDBJ databases">
        <title>Leucothrix arctica sp. nov., isolated from Arctic seawater.</title>
        <authorList>
            <person name="Choi A."/>
            <person name="Baek K."/>
        </authorList>
    </citation>
    <scope>NUCLEOTIDE SEQUENCE [LARGE SCALE GENOMIC DNA]</scope>
    <source>
        <strain evidence="6 7">JCM 18388</strain>
    </source>
</reference>
<dbReference type="PROSITE" id="PS51463">
    <property type="entry name" value="P_GLUCOSE_ISOMERASE_3"/>
    <property type="match status" value="1"/>
</dbReference>
<comment type="similarity">
    <text evidence="4 5">Belongs to the GPI family.</text>
</comment>
<dbReference type="PANTHER" id="PTHR11469:SF1">
    <property type="entry name" value="GLUCOSE-6-PHOSPHATE ISOMERASE"/>
    <property type="match status" value="1"/>
</dbReference>
<evidence type="ECO:0000313" key="7">
    <source>
        <dbReference type="Proteomes" id="UP000245539"/>
    </source>
</evidence>
<comment type="subcellular location">
    <subcellularLocation>
        <location evidence="4">Cytoplasm</location>
    </subcellularLocation>
</comment>
<evidence type="ECO:0000256" key="4">
    <source>
        <dbReference type="HAMAP-Rule" id="MF_00473"/>
    </source>
</evidence>
<dbReference type="GO" id="GO:0051156">
    <property type="term" value="P:glucose 6-phosphate metabolic process"/>
    <property type="evidence" value="ECO:0007669"/>
    <property type="project" value="TreeGrafter"/>
</dbReference>
<comment type="pathway">
    <text evidence="4 5">Carbohydrate degradation; glycolysis; D-glyceraldehyde 3-phosphate and glycerone phosphate from D-glucose: step 2/4.</text>
</comment>
<dbReference type="GO" id="GO:0097367">
    <property type="term" value="F:carbohydrate derivative binding"/>
    <property type="evidence" value="ECO:0007669"/>
    <property type="project" value="InterPro"/>
</dbReference>
<keyword evidence="3 4" id="KW-0413">Isomerase</keyword>
<dbReference type="Pfam" id="PF00342">
    <property type="entry name" value="PGI"/>
    <property type="match status" value="1"/>
</dbReference>
<dbReference type="InterPro" id="IPR001672">
    <property type="entry name" value="G6P_Isomerase"/>
</dbReference>
<dbReference type="RefSeq" id="WP_109837111.1">
    <property type="nucleotide sequence ID" value="NZ_QGKM01000015.1"/>
</dbReference>
<evidence type="ECO:0000313" key="6">
    <source>
        <dbReference type="EMBL" id="PWQ98645.1"/>
    </source>
</evidence>
<dbReference type="InterPro" id="IPR023096">
    <property type="entry name" value="G6P_Isomerase_C"/>
</dbReference>
<dbReference type="AlphaFoldDB" id="A0A317CJA4"/>
<feature type="active site" evidence="4">
    <location>
        <position position="389"/>
    </location>
</feature>
<dbReference type="EMBL" id="QGKM01000015">
    <property type="protein sequence ID" value="PWQ98645.1"/>
    <property type="molecule type" value="Genomic_DNA"/>
</dbReference>
<keyword evidence="4" id="KW-0963">Cytoplasm</keyword>
<dbReference type="PRINTS" id="PR00662">
    <property type="entry name" value="G6PISOMERASE"/>
</dbReference>
<dbReference type="PANTHER" id="PTHR11469">
    <property type="entry name" value="GLUCOSE-6-PHOSPHATE ISOMERASE"/>
    <property type="match status" value="1"/>
</dbReference>
<dbReference type="InterPro" id="IPR035476">
    <property type="entry name" value="SIS_PGI_1"/>
</dbReference>
<dbReference type="Gene3D" id="3.40.50.10490">
    <property type="entry name" value="Glucose-6-phosphate isomerase like protein, domain 1"/>
    <property type="match status" value="2"/>
</dbReference>
<dbReference type="EC" id="5.3.1.9" evidence="4"/>
<keyword evidence="2 4" id="KW-0324">Glycolysis</keyword>
<name>A0A317CJA4_9GAMM</name>
<dbReference type="HAMAP" id="MF_00473">
    <property type="entry name" value="G6P_isomerase"/>
    <property type="match status" value="1"/>
</dbReference>
<comment type="caution">
    <text evidence="6">The sequence shown here is derived from an EMBL/GenBank/DDBJ whole genome shotgun (WGS) entry which is preliminary data.</text>
</comment>
<gene>
    <name evidence="4" type="primary">pgi</name>
    <name evidence="6" type="ORF">DKW60_07900</name>
</gene>
<dbReference type="Proteomes" id="UP000245539">
    <property type="component" value="Unassembled WGS sequence"/>
</dbReference>
<comment type="pathway">
    <text evidence="4">Carbohydrate biosynthesis; gluconeogenesis.</text>
</comment>
<dbReference type="InterPro" id="IPR046348">
    <property type="entry name" value="SIS_dom_sf"/>
</dbReference>
<dbReference type="CDD" id="cd05016">
    <property type="entry name" value="SIS_PGI_2"/>
    <property type="match status" value="1"/>
</dbReference>
<dbReference type="InterPro" id="IPR035482">
    <property type="entry name" value="SIS_PGI_2"/>
</dbReference>
<comment type="caution">
    <text evidence="4">Lacks conserved residue(s) required for the propagation of feature annotation.</text>
</comment>
<sequence>MSRQDSHSFTQLAAYKLLTEHAESCKQLHMRRLFSIDSQRHRKMSLKFDWLLLDYSKNCITDKTLALLFQLAREANLGHAINSMFQQAGLSQINKRPALHTALRNPGSESALVDGHDVMPEVSELLSKMQQLTERLHRREYTGFSGQPITNIVNISIGGSGMGPECICKALTPYHQIPTLSLHFVSNIDGAQIQETLNKLNPATTVFIISSKSFTTPETIANAKVAKQWLLEAASGQNTAQHFIAVTSNHHAATLFGIHDDNIFRLWDWLDYRYASWSAVGLPIVLSIGTRHFMDFLQGAHEMDQHFYQADFEENMPVILALIGIWYNNFLGAETQAILPYDHNLADLPRHIEQLDMQTCGRSVDNFGRTIEYATGPIIWGGNALDNQHAFYQLLHRGNKIIPADFIVSMRTHSIHQEQHDRLFANAVAQTEALMRGRTLNETLSVVDQESYQQHDAENTIPHRVFDGNNPSNMLLLERVSPKSLGILLALYEHKTFTQSILWNINPFDQWGVKLSDSLSHRILQELHIPSCTTQHDASTNTLIRHYREKVYPA</sequence>
<evidence type="ECO:0000256" key="3">
    <source>
        <dbReference type="ARBA" id="ARBA00023235"/>
    </source>
</evidence>
<dbReference type="CDD" id="cd05015">
    <property type="entry name" value="SIS_PGI_1"/>
    <property type="match status" value="1"/>
</dbReference>
<dbReference type="GO" id="GO:0006094">
    <property type="term" value="P:gluconeogenesis"/>
    <property type="evidence" value="ECO:0007669"/>
    <property type="project" value="UniProtKB-UniRule"/>
</dbReference>
<dbReference type="OrthoDB" id="140919at2"/>
<accession>A0A317CJA4</accession>
<keyword evidence="1 4" id="KW-0312">Gluconeogenesis</keyword>
<protein>
    <recommendedName>
        <fullName evidence="4">Glucose-6-phosphate isomerase</fullName>
        <shortName evidence="4">GPI</shortName>
        <ecNumber evidence="4">5.3.1.9</ecNumber>
    </recommendedName>
    <alternativeName>
        <fullName evidence="4">Phosphoglucose isomerase</fullName>
        <shortName evidence="4">PGI</shortName>
    </alternativeName>
    <alternativeName>
        <fullName evidence="4">Phosphohexose isomerase</fullName>
        <shortName evidence="4">PHI</shortName>
    </alternativeName>
</protein>
<dbReference type="UniPathway" id="UPA00109">
    <property type="reaction ID" value="UER00181"/>
</dbReference>
<dbReference type="GO" id="GO:0005829">
    <property type="term" value="C:cytosol"/>
    <property type="evidence" value="ECO:0007669"/>
    <property type="project" value="TreeGrafter"/>
</dbReference>